<reference evidence="1" key="1">
    <citation type="submission" date="2013-05" db="EMBL/GenBank/DDBJ databases">
        <authorList>
            <person name="Harkins D.M."/>
            <person name="Durkin A.S."/>
            <person name="Brinkac L.M."/>
            <person name="Haft D.H."/>
            <person name="Selengut J.D."/>
            <person name="Sanka R."/>
            <person name="DePew J."/>
            <person name="Purushe J."/>
            <person name="Hartskeerl R.A."/>
            <person name="Ahmed A."/>
            <person name="van der Linden H."/>
            <person name="Goris M.G.A."/>
            <person name="Vinetz J.M."/>
            <person name="Sutton G.G."/>
            <person name="Nierman W.C."/>
            <person name="Fouts D.E."/>
        </authorList>
    </citation>
    <scope>NUCLEOTIDE SEQUENCE [LARGE SCALE GENOMIC DNA]</scope>
    <source>
        <strain evidence="1">L 60</strain>
    </source>
</reference>
<dbReference type="Proteomes" id="UP000018747">
    <property type="component" value="Unassembled WGS sequence"/>
</dbReference>
<proteinExistence type="predicted"/>
<comment type="caution">
    <text evidence="1">The sequence shown here is derived from an EMBL/GenBank/DDBJ whole genome shotgun (WGS) entry which is preliminary data.</text>
</comment>
<protein>
    <submittedName>
        <fullName evidence="1">Uncharacterized protein</fullName>
    </submittedName>
</protein>
<accession>V6I3I6</accession>
<dbReference type="EMBL" id="AHMT02000005">
    <property type="protein sequence ID" value="EQA64516.1"/>
    <property type="molecule type" value="Genomic_DNA"/>
</dbReference>
<name>V6I3I6_9LEPT</name>
<evidence type="ECO:0000313" key="2">
    <source>
        <dbReference type="Proteomes" id="UP000018747"/>
    </source>
</evidence>
<evidence type="ECO:0000313" key="1">
    <source>
        <dbReference type="EMBL" id="EQA64516.1"/>
    </source>
</evidence>
<dbReference type="AlphaFoldDB" id="V6I3I6"/>
<keyword evidence="2" id="KW-1185">Reference proteome</keyword>
<organism evidence="1 2">
    <name type="scientific">Leptospira alexanderi serovar Manhao 3 str. L 60</name>
    <dbReference type="NCBI Taxonomy" id="1049759"/>
    <lineage>
        <taxon>Bacteria</taxon>
        <taxon>Pseudomonadati</taxon>
        <taxon>Spirochaetota</taxon>
        <taxon>Spirochaetia</taxon>
        <taxon>Leptospirales</taxon>
        <taxon>Leptospiraceae</taxon>
        <taxon>Leptospira</taxon>
    </lineage>
</organism>
<gene>
    <name evidence="1" type="ORF">LEP1GSC062_0522</name>
</gene>
<sequence length="56" mass="6658">MIDLARDLAFHPLIFQTPQEKTERSSNTKDKTKEILKIKCCRFQFLRLFGLFSLHC</sequence>